<evidence type="ECO:0000313" key="4">
    <source>
        <dbReference type="Proteomes" id="UP001156690"/>
    </source>
</evidence>
<dbReference type="EMBL" id="BSNX01000041">
    <property type="protein sequence ID" value="GLQ74037.1"/>
    <property type="molecule type" value="Genomic_DNA"/>
</dbReference>
<dbReference type="AlphaFoldDB" id="A0AAV5NUV7"/>
<reference evidence="4" key="1">
    <citation type="journal article" date="2019" name="Int. J. Syst. Evol. Microbiol.">
        <title>The Global Catalogue of Microorganisms (GCM) 10K type strain sequencing project: providing services to taxonomists for standard genome sequencing and annotation.</title>
        <authorList>
            <consortium name="The Broad Institute Genomics Platform"/>
            <consortium name="The Broad Institute Genome Sequencing Center for Infectious Disease"/>
            <person name="Wu L."/>
            <person name="Ma J."/>
        </authorList>
    </citation>
    <scope>NUCLEOTIDE SEQUENCE [LARGE SCALE GENOMIC DNA]</scope>
    <source>
        <strain evidence="4">NBRC 15640</strain>
    </source>
</reference>
<feature type="signal peptide" evidence="2">
    <location>
        <begin position="1"/>
        <end position="30"/>
    </location>
</feature>
<dbReference type="Gene3D" id="3.40.190.10">
    <property type="entry name" value="Periplasmic binding protein-like II"/>
    <property type="match status" value="2"/>
</dbReference>
<comment type="caution">
    <text evidence="3">The sequence shown here is derived from an EMBL/GenBank/DDBJ whole genome shotgun (WGS) entry which is preliminary data.</text>
</comment>
<feature type="chain" id="PRO_5043708525" evidence="2">
    <location>
        <begin position="31"/>
        <end position="341"/>
    </location>
</feature>
<dbReference type="GO" id="GO:0015888">
    <property type="term" value="P:thiamine transport"/>
    <property type="evidence" value="ECO:0007669"/>
    <property type="project" value="TreeGrafter"/>
</dbReference>
<gene>
    <name evidence="3" type="ORF">GCM10007932_33970</name>
</gene>
<proteinExistence type="predicted"/>
<dbReference type="PANTHER" id="PTHR30006:SF2">
    <property type="entry name" value="ABC TRANSPORTER SUBSTRATE-BINDING PROTEIN"/>
    <property type="match status" value="1"/>
</dbReference>
<organism evidence="3 4">
    <name type="scientific">Vibrio penaeicida</name>
    <dbReference type="NCBI Taxonomy" id="104609"/>
    <lineage>
        <taxon>Bacteria</taxon>
        <taxon>Pseudomonadati</taxon>
        <taxon>Pseudomonadota</taxon>
        <taxon>Gammaproteobacteria</taxon>
        <taxon>Vibrionales</taxon>
        <taxon>Vibrionaceae</taxon>
        <taxon>Vibrio</taxon>
    </lineage>
</organism>
<accession>A0AAV5NUV7</accession>
<dbReference type="SUPFAM" id="SSF53850">
    <property type="entry name" value="Periplasmic binding protein-like II"/>
    <property type="match status" value="1"/>
</dbReference>
<dbReference type="GO" id="GO:0030975">
    <property type="term" value="F:thiamine binding"/>
    <property type="evidence" value="ECO:0007669"/>
    <property type="project" value="TreeGrafter"/>
</dbReference>
<dbReference type="GO" id="GO:0030288">
    <property type="term" value="C:outer membrane-bounded periplasmic space"/>
    <property type="evidence" value="ECO:0007669"/>
    <property type="project" value="TreeGrafter"/>
</dbReference>
<dbReference type="Pfam" id="PF13343">
    <property type="entry name" value="SBP_bac_6"/>
    <property type="match status" value="1"/>
</dbReference>
<keyword evidence="4" id="KW-1185">Reference proteome</keyword>
<dbReference type="Proteomes" id="UP001156690">
    <property type="component" value="Unassembled WGS sequence"/>
</dbReference>
<protein>
    <submittedName>
        <fullName evidence="3">ABC transporter substrate-binding protein</fullName>
    </submittedName>
</protein>
<dbReference type="CDD" id="cd13549">
    <property type="entry name" value="PBP2_Fbp_like_3"/>
    <property type="match status" value="1"/>
</dbReference>
<evidence type="ECO:0000256" key="1">
    <source>
        <dbReference type="ARBA" id="ARBA00022729"/>
    </source>
</evidence>
<dbReference type="PANTHER" id="PTHR30006">
    <property type="entry name" value="THIAMINE-BINDING PERIPLASMIC PROTEIN-RELATED"/>
    <property type="match status" value="1"/>
</dbReference>
<sequence length="341" mass="37463">MLRKSYSKLGLAVISTTVVTLATALQPVLASDATCYNCPPEWANWGGQLKLIKKELNISIPMDNKNSGQTLSQLITEKNSPVADVAYYGVSFGIKAAEQGVVTGYKPKNWEQIPEGLKDSEGKWFAIHSGTLGFFVNVDALEGKPVPKSWADLLSSDYRGMVGYLDPTSAFVGYAGAVAVNRAMGGDLSNFDPAIEFFSKLKKNKPIVPKQTSYARVLSGEIPILLDFDFNAYRAKYKDHGNIEFVIPQEGSLVVPYVMSQVKNSPNPENGKKILDFVLSSKGQKVWAEAFLRPVITSAMDAETKKKFLPDSDYERASAVDFAKMASAQTNFAQRYLKEVK</sequence>
<evidence type="ECO:0000313" key="3">
    <source>
        <dbReference type="EMBL" id="GLQ74037.1"/>
    </source>
</evidence>
<dbReference type="RefSeq" id="WP_101110924.1">
    <property type="nucleotide sequence ID" value="NZ_AP025145.1"/>
</dbReference>
<evidence type="ECO:0000256" key="2">
    <source>
        <dbReference type="SAM" id="SignalP"/>
    </source>
</evidence>
<dbReference type="GO" id="GO:0030976">
    <property type="term" value="F:thiamine pyrophosphate binding"/>
    <property type="evidence" value="ECO:0007669"/>
    <property type="project" value="TreeGrafter"/>
</dbReference>
<name>A0AAV5NUV7_9VIBR</name>
<keyword evidence="1 2" id="KW-0732">Signal</keyword>